<feature type="repeat" description="Filamin" evidence="7">
    <location>
        <begin position="1214"/>
        <end position="1308"/>
    </location>
</feature>
<evidence type="ECO:0000256" key="4">
    <source>
        <dbReference type="ARBA" id="ARBA00022737"/>
    </source>
</evidence>
<evidence type="ECO:0000256" key="3">
    <source>
        <dbReference type="ARBA" id="ARBA00022490"/>
    </source>
</evidence>
<evidence type="ECO:0000313" key="9">
    <source>
        <dbReference type="EMBL" id="ESO99517.1"/>
    </source>
</evidence>
<dbReference type="FunFam" id="2.60.40.10:FF:000140">
    <property type="entry name" value="FiLamiN (Actin binding protein) homolog"/>
    <property type="match status" value="2"/>
</dbReference>
<dbReference type="Pfam" id="PF00630">
    <property type="entry name" value="Filamin"/>
    <property type="match status" value="20"/>
</dbReference>
<evidence type="ECO:0000256" key="7">
    <source>
        <dbReference type="PROSITE-ProRule" id="PRU00087"/>
    </source>
</evidence>
<feature type="repeat" description="Filamin" evidence="7">
    <location>
        <begin position="1482"/>
        <end position="1566"/>
    </location>
</feature>
<feature type="repeat" description="Filamin" evidence="7">
    <location>
        <begin position="1951"/>
        <end position="2042"/>
    </location>
</feature>
<feature type="repeat" description="Filamin" evidence="7">
    <location>
        <begin position="1856"/>
        <end position="1949"/>
    </location>
</feature>
<keyword evidence="6" id="KW-0206">Cytoskeleton</keyword>
<comment type="similarity">
    <text evidence="2">Belongs to the filamin family.</text>
</comment>
<evidence type="ECO:0000256" key="2">
    <source>
        <dbReference type="ARBA" id="ARBA00009238"/>
    </source>
</evidence>
<feature type="repeat" description="Filamin" evidence="7">
    <location>
        <begin position="1027"/>
        <end position="1119"/>
    </location>
</feature>
<dbReference type="PANTHER" id="PTHR38537:SF8">
    <property type="entry name" value="FILAMIN-A"/>
    <property type="match status" value="1"/>
</dbReference>
<feature type="repeat" description="Filamin" evidence="7">
    <location>
        <begin position="837"/>
        <end position="933"/>
    </location>
</feature>
<dbReference type="EMBL" id="KB201037">
    <property type="protein sequence ID" value="ESO99517.1"/>
    <property type="molecule type" value="Genomic_DNA"/>
</dbReference>
<dbReference type="PANTHER" id="PTHR38537">
    <property type="entry name" value="JITTERBUG, ISOFORM N"/>
    <property type="match status" value="1"/>
</dbReference>
<feature type="repeat" description="Filamin" evidence="7">
    <location>
        <begin position="1120"/>
        <end position="1213"/>
    </location>
</feature>
<feature type="repeat" description="Filamin" evidence="7">
    <location>
        <begin position="250"/>
        <end position="348"/>
    </location>
</feature>
<dbReference type="FunFam" id="2.60.40.10:FF:000096">
    <property type="entry name" value="filamin-C isoform X2"/>
    <property type="match status" value="1"/>
</dbReference>
<dbReference type="Proteomes" id="UP000030746">
    <property type="component" value="Unassembled WGS sequence"/>
</dbReference>
<dbReference type="GO" id="GO:0005856">
    <property type="term" value="C:cytoskeleton"/>
    <property type="evidence" value="ECO:0007669"/>
    <property type="project" value="UniProtKB-SubCell"/>
</dbReference>
<dbReference type="CDD" id="cd21315">
    <property type="entry name" value="CH_dFLNA-like_rpt2"/>
    <property type="match status" value="1"/>
</dbReference>
<dbReference type="SUPFAM" id="SSF47576">
    <property type="entry name" value="Calponin-homology domain, CH-domain"/>
    <property type="match status" value="1"/>
</dbReference>
<dbReference type="PROSITE" id="PS50194">
    <property type="entry name" value="FILAMIN_REPEAT"/>
    <property type="match status" value="20"/>
</dbReference>
<dbReference type="InterPro" id="IPR001715">
    <property type="entry name" value="CH_dom"/>
</dbReference>
<dbReference type="PROSITE" id="PS00020">
    <property type="entry name" value="ACTININ_2"/>
    <property type="match status" value="1"/>
</dbReference>
<dbReference type="GeneID" id="20237809"/>
<dbReference type="OMA" id="HMIPHFP"/>
<feature type="repeat" description="Filamin" evidence="7">
    <location>
        <begin position="451"/>
        <end position="549"/>
    </location>
</feature>
<feature type="repeat" description="Filamin" evidence="7">
    <location>
        <begin position="350"/>
        <end position="450"/>
    </location>
</feature>
<dbReference type="HOGENOM" id="CLU_000783_0_0_1"/>
<dbReference type="RefSeq" id="XP_009050004.1">
    <property type="nucleotide sequence ID" value="XM_009051756.1"/>
</dbReference>
<dbReference type="FunFam" id="2.60.40.10:FF:000001">
    <property type="entry name" value="Filamin-C isoform b"/>
    <property type="match status" value="4"/>
</dbReference>
<dbReference type="FunFam" id="2.60.40.10:FF:000092">
    <property type="entry name" value="Filamin-B isoform B"/>
    <property type="match status" value="1"/>
</dbReference>
<feature type="domain" description="Calponin-homology (CH)" evidence="8">
    <location>
        <begin position="140"/>
        <end position="243"/>
    </location>
</feature>
<feature type="repeat" description="Filamin" evidence="7">
    <location>
        <begin position="644"/>
        <end position="740"/>
    </location>
</feature>
<evidence type="ECO:0000259" key="8">
    <source>
        <dbReference type="PROSITE" id="PS50021"/>
    </source>
</evidence>
<dbReference type="GO" id="GO:0030036">
    <property type="term" value="P:actin cytoskeleton organization"/>
    <property type="evidence" value="ECO:0007669"/>
    <property type="project" value="InterPro"/>
</dbReference>
<evidence type="ECO:0000256" key="6">
    <source>
        <dbReference type="ARBA" id="ARBA00023212"/>
    </source>
</evidence>
<dbReference type="GO" id="GO:0051015">
    <property type="term" value="F:actin filament binding"/>
    <property type="evidence" value="ECO:0007669"/>
    <property type="project" value="InterPro"/>
</dbReference>
<dbReference type="SUPFAM" id="SSF81296">
    <property type="entry name" value="E set domains"/>
    <property type="match status" value="20"/>
</dbReference>
<feature type="repeat" description="Filamin" evidence="7">
    <location>
        <begin position="1665"/>
        <end position="1759"/>
    </location>
</feature>
<dbReference type="PROSITE" id="PS50021">
    <property type="entry name" value="CH"/>
    <property type="match status" value="2"/>
</dbReference>
<dbReference type="InterPro" id="IPR001298">
    <property type="entry name" value="Filamin/ABP280_rpt"/>
</dbReference>
<keyword evidence="4" id="KW-0677">Repeat</keyword>
<gene>
    <name evidence="9" type="ORF">LOTGIDRAFT_158607</name>
</gene>
<dbReference type="InterPro" id="IPR013783">
    <property type="entry name" value="Ig-like_fold"/>
</dbReference>
<evidence type="ECO:0000256" key="1">
    <source>
        <dbReference type="ARBA" id="ARBA00004245"/>
    </source>
</evidence>
<dbReference type="OrthoDB" id="5334309at2759"/>
<reference evidence="9 10" key="1">
    <citation type="journal article" date="2013" name="Nature">
        <title>Insights into bilaterian evolution from three spiralian genomes.</title>
        <authorList>
            <person name="Simakov O."/>
            <person name="Marletaz F."/>
            <person name="Cho S.J."/>
            <person name="Edsinger-Gonzales E."/>
            <person name="Havlak P."/>
            <person name="Hellsten U."/>
            <person name="Kuo D.H."/>
            <person name="Larsson T."/>
            <person name="Lv J."/>
            <person name="Arendt D."/>
            <person name="Savage R."/>
            <person name="Osoegawa K."/>
            <person name="de Jong P."/>
            <person name="Grimwood J."/>
            <person name="Chapman J.A."/>
            <person name="Shapiro H."/>
            <person name="Aerts A."/>
            <person name="Otillar R.P."/>
            <person name="Terry A.Y."/>
            <person name="Boore J.L."/>
            <person name="Grigoriev I.V."/>
            <person name="Lindberg D.R."/>
            <person name="Seaver E.C."/>
            <person name="Weisblat D.A."/>
            <person name="Putnam N.H."/>
            <person name="Rokhsar D.S."/>
        </authorList>
    </citation>
    <scope>NUCLEOTIDE SEQUENCE [LARGE SCALE GENOMIC DNA]</scope>
</reference>
<accession>V4AQK4</accession>
<dbReference type="InterPro" id="IPR014756">
    <property type="entry name" value="Ig_E-set"/>
</dbReference>
<dbReference type="CTD" id="20237809"/>
<name>V4AQK4_LOTGI</name>
<feature type="repeat" description="Filamin" evidence="7">
    <location>
        <begin position="934"/>
        <end position="1026"/>
    </location>
</feature>
<sequence length="2171" mass="233552">MPLTERDLADDAQWKLIQKNTFTRWANEHLKTVNKGMSDLEADLADGLRLLALVEVLSGNKFKHINKRPNFRTQKLENVTMVLKYLEEDEGIRIVNIDSTDIVDCKLKLILGLIWTLILHYSISMPTWEGEELTPSDGAPTPKQRLLNWIQTKCPDIPIKNFTTDWNDGKAIGALVDAVGPGLCPDWENWDPKKNKDNATEAMDAAEKWLDVPQLIKPNELVNPKVDEMSMMTYLSQFPNAKLKPGAPTRPKLNPSRVRAYGPGLEPKGNQVGAPARFTVETFSAGKGQVEVMVLNPKGQKEPCECTFNNDRNMTYSCVYVPKMEGEYRVIIKFSSKEVNKSPFLVKVEGAAGDASKVTATGPGIQKTGVIATKRTYFEVHTKAAGKGQIDVAILDPHGHRDKIRPMIKPVEGKEGTYLVEYQPHEPGLHSVNIFFAGQQIPNSPYGVQVSPASNAKACYATGRGIQPRGIRVRDNAVFKVHTKGAGEGEVKVQIIGPGGAEEKCTIKPIPTEEGVFECIYVPSKAGNYVINVTFGDQHISKSPFKVEVGPFKISKIVAWGPGLEGGVVDQPAVFTVETNGEVGALGFSIEGPSQAKIDCKDNGDGSADVTYWPKTPGEYAVHILCNDEDIPNSPYMAQITPATKDFNASKVIAKGPGLEKTGCQANQWAEFTVDTRNAGKAPLKISCLDVDFKPVDVQVTDNKNGTYSCKYMPKRNVKHTVVITYGGVQIPNSPFRVMVSEPCNPAKVKVFGPGVEKGVKTAAKTHFIVDCKAAGPGDVAIGLTDEKGMDVPVKTIDNKDGTFRIEYEPKTPGTYTVMVYFADKEVPQSPIKVNVTSSIDVSKVKVVGLEPRVFKESPTEFTVDAKAVPNAATGKVRAILTDPTGQKFESPVTNNNDGTFNVAYTAFAEGPHTIDVTYNDAPIPQSPFKVTSIPGCDPSRVKAYGPGLQGGYTNQDAEFTVDMKGAGKGGLGLSIEGPVEAQMNCKDNKDGTCQVAYNPTKAGDYSIGVKYAEKDIPGSPFLVRIQNPVDANKVKCYGPGLNPQGVKAGEPASFIVDASESGPAPLDVTTTDARGVKRPADVLPIGDNKYQATYLPVEEGPCKVDVTVVSNFPFNMKILPGNDPSKVKVTGLPQQCPASLPVVFKLDPREAGDADLECVVKRPDGTYIRPVMQDNHDGTVTCMYTPEDLGVYDVDVKFAGQEVPGAPFPVKAVPTGDASKCQITDGQDKVVPVNKETIIEVNAAQAGTGKVTCRIRGLDGTDIDIDIIDKGDGTFSISFIPQYAGEYTIEIKFGGQTVPNGEYTIEIEIHKANSMLLKILNKLLMVLVFVSAFVKMPSGKKAYPKIQDNKDGSVTVRYQPTETGLHELHVQYNNEPIDGSPFKFHVDAVNSGYVTAYGPGLSHGIVDERCEFTINTKDAGAGGLSLAIEGPSKTEIQCKDNGDGTCTVSYVPTSPGEYVITVKFDDKNIAGSPFISKITPGEPKKRAQISVGSSSEVSLKVTEADISNLSASIKSPSGRTEPCILKRLSNGHLGITFTPHETGEHLVNVYRNGSHIANSPFKIMVGDSEIGNAGKVKCYGKGLESGMANQVNEFVVDTREAGYGGMSLSIEGPSKADIECHDNDDGTCRVTYKPTEPGTYIINIKFADEHVPGSPYTVKIGGEASAKITERITRHKEAVDVTHVGSQCELSLKIPGTSPFDMTASVKSPSGVTELCDVKNLDDCHYSIKFVPKEMGVHTVSVKHKDMHIPGSPFQFTVGPITGGGAHKVHASGPGLQNGEVNSPCDFNIYTREAGAGGLALAVEGPSKAEIDFADRKDGSCGVTYRVTEPGEYLVSVKFNDEHIPDSPFRVPISPSVGDARKISINALQDKGLQVGKPAAFVVNFNGAKGRLQARVVAPSGAEDEALIQEIDDGQYAVRFIPRENGLHFVHVLFDGCHIQGSPFRIMVGRVDADPGAVTAYGDGLKTGKTGQLSKFIVNTVNAGAGALAVTVEGPSKVKLNCKEVEEGYEFTYTPNAAGDYLITIRYAGVHIAGSPFKARVEGPGKGSGLQEQASVVVETVTKTSTTTKFSGIQRFSSDASKVTCKGNGLQKAVRNKPTAFTVDTSGAGNNILYIGMMGPKGPCEELTVKHQGNNQYSVNYIVKEIGTYMLMVKWGDTDIPGSPFTVECQ</sequence>
<feature type="repeat" description="Filamin" evidence="7">
    <location>
        <begin position="1387"/>
        <end position="1479"/>
    </location>
</feature>
<dbReference type="STRING" id="225164.V4AQK4"/>
<comment type="subcellular location">
    <subcellularLocation>
        <location evidence="1">Cytoplasm</location>
        <location evidence="1">Cytoskeleton</location>
    </subcellularLocation>
</comment>
<evidence type="ECO:0000256" key="5">
    <source>
        <dbReference type="ARBA" id="ARBA00023203"/>
    </source>
</evidence>
<dbReference type="FunFam" id="2.60.40.10:FF:000007">
    <property type="entry name" value="Filamin-B isoform C"/>
    <property type="match status" value="3"/>
</dbReference>
<dbReference type="InterPro" id="IPR044801">
    <property type="entry name" value="Filamin"/>
</dbReference>
<feature type="domain" description="Calponin-homology (CH)" evidence="8">
    <location>
        <begin position="16"/>
        <end position="122"/>
    </location>
</feature>
<dbReference type="PROSITE" id="PS00019">
    <property type="entry name" value="ACTININ_1"/>
    <property type="match status" value="1"/>
</dbReference>
<dbReference type="Gene3D" id="1.10.418.10">
    <property type="entry name" value="Calponin-like domain"/>
    <property type="match status" value="2"/>
</dbReference>
<feature type="repeat" description="Filamin" evidence="7">
    <location>
        <begin position="1762"/>
        <end position="1854"/>
    </location>
</feature>
<feature type="repeat" description="Filamin" evidence="7">
    <location>
        <begin position="2076"/>
        <end position="2170"/>
    </location>
</feature>
<dbReference type="SMART" id="SM00557">
    <property type="entry name" value="IG_FLMN"/>
    <property type="match status" value="20"/>
</dbReference>
<feature type="repeat" description="Filamin" evidence="7">
    <location>
        <begin position="1569"/>
        <end position="1661"/>
    </location>
</feature>
<dbReference type="CDD" id="cd21311">
    <property type="entry name" value="CH_dFLNA-like_rpt1"/>
    <property type="match status" value="1"/>
</dbReference>
<dbReference type="FunFam" id="1.10.418.10:FF:000008">
    <property type="entry name" value="Filamin-B isoform C"/>
    <property type="match status" value="1"/>
</dbReference>
<dbReference type="InterPro" id="IPR017868">
    <property type="entry name" value="Filamin/ABP280_repeat-like"/>
</dbReference>
<dbReference type="InterPro" id="IPR001589">
    <property type="entry name" value="Actinin_actin-bd_CS"/>
</dbReference>
<proteinExistence type="inferred from homology"/>
<evidence type="ECO:0000313" key="10">
    <source>
        <dbReference type="Proteomes" id="UP000030746"/>
    </source>
</evidence>
<dbReference type="FunFam" id="1.10.418.10:FF:000006">
    <property type="entry name" value="Filamin-B isoform A"/>
    <property type="match status" value="1"/>
</dbReference>
<dbReference type="Pfam" id="PF00307">
    <property type="entry name" value="CH"/>
    <property type="match status" value="2"/>
</dbReference>
<feature type="repeat" description="Filamin" evidence="7">
    <location>
        <begin position="549"/>
        <end position="640"/>
    </location>
</feature>
<dbReference type="SMART" id="SM00033">
    <property type="entry name" value="CH"/>
    <property type="match status" value="2"/>
</dbReference>
<feature type="repeat" description="Filamin" evidence="7">
    <location>
        <begin position="741"/>
        <end position="836"/>
    </location>
</feature>
<feature type="repeat" description="Filamin" evidence="7">
    <location>
        <begin position="1331"/>
        <end position="1387"/>
    </location>
</feature>
<organism evidence="9 10">
    <name type="scientific">Lottia gigantea</name>
    <name type="common">Giant owl limpet</name>
    <dbReference type="NCBI Taxonomy" id="225164"/>
    <lineage>
        <taxon>Eukaryota</taxon>
        <taxon>Metazoa</taxon>
        <taxon>Spiralia</taxon>
        <taxon>Lophotrochozoa</taxon>
        <taxon>Mollusca</taxon>
        <taxon>Gastropoda</taxon>
        <taxon>Patellogastropoda</taxon>
        <taxon>Lottioidea</taxon>
        <taxon>Lottiidae</taxon>
        <taxon>Lottia</taxon>
    </lineage>
</organism>
<keyword evidence="5" id="KW-0009">Actin-binding</keyword>
<dbReference type="InterPro" id="IPR036872">
    <property type="entry name" value="CH_dom_sf"/>
</dbReference>
<keyword evidence="3" id="KW-0963">Cytoplasm</keyword>
<keyword evidence="10" id="KW-1185">Reference proteome</keyword>
<dbReference type="Gene3D" id="2.60.40.10">
    <property type="entry name" value="Immunoglobulins"/>
    <property type="match status" value="20"/>
</dbReference>
<dbReference type="KEGG" id="lgi:LOTGIDRAFT_158607"/>
<protein>
    <recommendedName>
        <fullName evidence="8">Calponin-homology (CH) domain-containing protein</fullName>
    </recommendedName>
</protein>